<dbReference type="PANTHER" id="PTHR33653">
    <property type="entry name" value="RIBONUCLEASE VAPC2"/>
    <property type="match status" value="1"/>
</dbReference>
<evidence type="ECO:0000256" key="2">
    <source>
        <dbReference type="ARBA" id="ARBA00022649"/>
    </source>
</evidence>
<reference evidence="9" key="1">
    <citation type="submission" date="2009-10" db="EMBL/GenBank/DDBJ databases">
        <title>Diversity of trophic interactions inside an arsenic-rich microbial ecosystem.</title>
        <authorList>
            <person name="Bertin P.N."/>
            <person name="Heinrich-Salmeron A."/>
            <person name="Pelletier E."/>
            <person name="Goulhen-Chollet F."/>
            <person name="Arsene-Ploetze F."/>
            <person name="Gallien S."/>
            <person name="Calteau A."/>
            <person name="Vallenet D."/>
            <person name="Casiot C."/>
            <person name="Chane-Woon-Ming B."/>
            <person name="Giloteaux L."/>
            <person name="Barakat M."/>
            <person name="Bonnefoy V."/>
            <person name="Bruneel O."/>
            <person name="Chandler M."/>
            <person name="Cleiss J."/>
            <person name="Duran R."/>
            <person name="Elbaz-Poulichet F."/>
            <person name="Fonknechten N."/>
            <person name="Lauga B."/>
            <person name="Mornico D."/>
            <person name="Ortet P."/>
            <person name="Schaeffer C."/>
            <person name="Siguier P."/>
            <person name="Alexander Thil Smith A."/>
            <person name="Van Dorsselaer A."/>
            <person name="Weissenbach J."/>
            <person name="Medigue C."/>
            <person name="Le Paslier D."/>
        </authorList>
    </citation>
    <scope>NUCLEOTIDE SEQUENCE</scope>
</reference>
<keyword evidence="5" id="KW-0378">Hydrolase</keyword>
<name>E6PJF1_9ZZZZ</name>
<dbReference type="InterPro" id="IPR050556">
    <property type="entry name" value="Type_II_TA_system_RNase"/>
</dbReference>
<evidence type="ECO:0000256" key="1">
    <source>
        <dbReference type="ARBA" id="ARBA00001946"/>
    </source>
</evidence>
<dbReference type="GO" id="GO:0016787">
    <property type="term" value="F:hydrolase activity"/>
    <property type="evidence" value="ECO:0007669"/>
    <property type="project" value="UniProtKB-KW"/>
</dbReference>
<evidence type="ECO:0000256" key="4">
    <source>
        <dbReference type="ARBA" id="ARBA00022723"/>
    </source>
</evidence>
<sequence>MMRFMLDTDAASYVIKRHPPEFLARLSQIPPQQVCLSTVTRAELLYGLKRLPEAHRLHQVAHAFLNLIQVLPWAASAADWYADIRHQLTTEGQPIGNMDMMIAAHALAIGATLVTNNTRHYGRITAPLVLENWARDASSLS</sequence>
<protein>
    <submittedName>
        <fullName evidence="9">PilT protein-like</fullName>
    </submittedName>
</protein>
<evidence type="ECO:0000313" key="9">
    <source>
        <dbReference type="EMBL" id="CBH76613.1"/>
    </source>
</evidence>
<dbReference type="Pfam" id="PF01850">
    <property type="entry name" value="PIN"/>
    <property type="match status" value="1"/>
</dbReference>
<organism evidence="9">
    <name type="scientific">mine drainage metagenome</name>
    <dbReference type="NCBI Taxonomy" id="410659"/>
    <lineage>
        <taxon>unclassified sequences</taxon>
        <taxon>metagenomes</taxon>
        <taxon>ecological metagenomes</taxon>
    </lineage>
</organism>
<keyword evidence="2" id="KW-1277">Toxin-antitoxin system</keyword>
<dbReference type="InterPro" id="IPR029060">
    <property type="entry name" value="PIN-like_dom_sf"/>
</dbReference>
<evidence type="ECO:0000256" key="7">
    <source>
        <dbReference type="ARBA" id="ARBA00038093"/>
    </source>
</evidence>
<comment type="caution">
    <text evidence="9">The sequence shown here is derived from an EMBL/GenBank/DDBJ whole genome shotgun (WGS) entry which is preliminary data.</text>
</comment>
<keyword evidence="3" id="KW-0540">Nuclease</keyword>
<accession>E6PJF1</accession>
<dbReference type="GO" id="GO:0046872">
    <property type="term" value="F:metal ion binding"/>
    <property type="evidence" value="ECO:0007669"/>
    <property type="project" value="UniProtKB-KW"/>
</dbReference>
<proteinExistence type="inferred from homology"/>
<keyword evidence="6" id="KW-0460">Magnesium</keyword>
<dbReference type="EMBL" id="CABL01000021">
    <property type="protein sequence ID" value="CBH76613.1"/>
    <property type="molecule type" value="Genomic_DNA"/>
</dbReference>
<dbReference type="CDD" id="cd18740">
    <property type="entry name" value="PIN_VapC4-5_FitB-like"/>
    <property type="match status" value="1"/>
</dbReference>
<dbReference type="HAMAP" id="MF_00265">
    <property type="entry name" value="VapC_Nob1"/>
    <property type="match status" value="1"/>
</dbReference>
<dbReference type="Gene3D" id="3.40.50.1010">
    <property type="entry name" value="5'-nuclease"/>
    <property type="match status" value="1"/>
</dbReference>
<comment type="similarity">
    <text evidence="7">Belongs to the PINc/VapC protein family.</text>
</comment>
<dbReference type="GO" id="GO:0004540">
    <property type="term" value="F:RNA nuclease activity"/>
    <property type="evidence" value="ECO:0007669"/>
    <property type="project" value="InterPro"/>
</dbReference>
<dbReference type="PANTHER" id="PTHR33653:SF1">
    <property type="entry name" value="RIBONUCLEASE VAPC2"/>
    <property type="match status" value="1"/>
</dbReference>
<keyword evidence="4" id="KW-0479">Metal-binding</keyword>
<feature type="domain" description="PIN" evidence="8">
    <location>
        <begin position="5"/>
        <end position="120"/>
    </location>
</feature>
<evidence type="ECO:0000256" key="6">
    <source>
        <dbReference type="ARBA" id="ARBA00022842"/>
    </source>
</evidence>
<gene>
    <name evidence="9" type="ORF">CARN1_2400</name>
</gene>
<evidence type="ECO:0000259" key="8">
    <source>
        <dbReference type="Pfam" id="PF01850"/>
    </source>
</evidence>
<dbReference type="InterPro" id="IPR002716">
    <property type="entry name" value="PIN_dom"/>
</dbReference>
<comment type="cofactor">
    <cofactor evidence="1">
        <name>Mg(2+)</name>
        <dbReference type="ChEBI" id="CHEBI:18420"/>
    </cofactor>
</comment>
<evidence type="ECO:0000256" key="3">
    <source>
        <dbReference type="ARBA" id="ARBA00022722"/>
    </source>
</evidence>
<evidence type="ECO:0000256" key="5">
    <source>
        <dbReference type="ARBA" id="ARBA00022801"/>
    </source>
</evidence>
<dbReference type="AlphaFoldDB" id="E6PJF1"/>
<dbReference type="SUPFAM" id="SSF88723">
    <property type="entry name" value="PIN domain-like"/>
    <property type="match status" value="1"/>
</dbReference>
<dbReference type="InterPro" id="IPR022907">
    <property type="entry name" value="VapC_family"/>
</dbReference>